<organism evidence="1">
    <name type="scientific">Rhizophora mucronata</name>
    <name type="common">Asiatic mangrove</name>
    <dbReference type="NCBI Taxonomy" id="61149"/>
    <lineage>
        <taxon>Eukaryota</taxon>
        <taxon>Viridiplantae</taxon>
        <taxon>Streptophyta</taxon>
        <taxon>Embryophyta</taxon>
        <taxon>Tracheophyta</taxon>
        <taxon>Spermatophyta</taxon>
        <taxon>Magnoliopsida</taxon>
        <taxon>eudicotyledons</taxon>
        <taxon>Gunneridae</taxon>
        <taxon>Pentapetalae</taxon>
        <taxon>rosids</taxon>
        <taxon>fabids</taxon>
        <taxon>Malpighiales</taxon>
        <taxon>Rhizophoraceae</taxon>
        <taxon>Rhizophora</taxon>
    </lineage>
</organism>
<reference evidence="1" key="1">
    <citation type="submission" date="2018-02" db="EMBL/GenBank/DDBJ databases">
        <title>Rhizophora mucronata_Transcriptome.</title>
        <authorList>
            <person name="Meera S.P."/>
            <person name="Sreeshan A."/>
            <person name="Augustine A."/>
        </authorList>
    </citation>
    <scope>NUCLEOTIDE SEQUENCE</scope>
    <source>
        <tissue evidence="1">Leaf</tissue>
    </source>
</reference>
<protein>
    <submittedName>
        <fullName evidence="1">Uncharacterized protein</fullName>
    </submittedName>
</protein>
<proteinExistence type="predicted"/>
<dbReference type="AlphaFoldDB" id="A0A2P2QCZ3"/>
<name>A0A2P2QCZ3_RHIMU</name>
<sequence length="30" mass="3351">MALGVNTYSRQKILEVKTEGTAGEKLKRTK</sequence>
<evidence type="ECO:0000313" key="1">
    <source>
        <dbReference type="EMBL" id="MBX64841.1"/>
    </source>
</evidence>
<accession>A0A2P2QCZ3</accession>
<dbReference type="EMBL" id="GGEC01084357">
    <property type="protein sequence ID" value="MBX64841.1"/>
    <property type="molecule type" value="Transcribed_RNA"/>
</dbReference>